<name>A0AB35IUC7_STRSL</name>
<dbReference type="EMBL" id="JAQMJO010000003">
    <property type="protein sequence ID" value="MDB8605792.1"/>
    <property type="molecule type" value="Genomic_DNA"/>
</dbReference>
<evidence type="ECO:0000259" key="3">
    <source>
        <dbReference type="Pfam" id="PF02517"/>
    </source>
</evidence>
<accession>A0AB35IUC7</accession>
<keyword evidence="2" id="KW-0812">Transmembrane</keyword>
<feature type="transmembrane region" description="Helical" evidence="2">
    <location>
        <begin position="12"/>
        <end position="37"/>
    </location>
</feature>
<feature type="transmembrane region" description="Helical" evidence="2">
    <location>
        <begin position="103"/>
        <end position="126"/>
    </location>
</feature>
<keyword evidence="2" id="KW-0472">Membrane</keyword>
<feature type="transmembrane region" description="Helical" evidence="2">
    <location>
        <begin position="163"/>
        <end position="184"/>
    </location>
</feature>
<feature type="transmembrane region" description="Helical" evidence="2">
    <location>
        <begin position="43"/>
        <end position="65"/>
    </location>
</feature>
<proteinExistence type="inferred from homology"/>
<feature type="transmembrane region" description="Helical" evidence="2">
    <location>
        <begin position="133"/>
        <end position="157"/>
    </location>
</feature>
<evidence type="ECO:0000256" key="2">
    <source>
        <dbReference type="SAM" id="Phobius"/>
    </source>
</evidence>
<dbReference type="Proteomes" id="UP001212483">
    <property type="component" value="Unassembled WGS sequence"/>
</dbReference>
<sequence length="193" mass="21629">MFMKESHSKFEAIIISIGMVVLAGLFVNIGNVFALFWSVDNQMIINCILAFSSSVGFIAIPLLFLHLLGFKFIKPKFNIVFAIILLIVILFISIFVFKSGETIHALIIATCEEFLFRGIILSVLLSCFTKREAFILGSLVFAILLHLNGDFLLNFVVKFPASIILYILADYFGLQSSIAFHWLYNICVGVFLG</sequence>
<dbReference type="RefSeq" id="WP_051413952.1">
    <property type="nucleotide sequence ID" value="NZ_JAPVYK010000016.1"/>
</dbReference>
<dbReference type="Pfam" id="PF02517">
    <property type="entry name" value="Rce1-like"/>
    <property type="match status" value="1"/>
</dbReference>
<feature type="transmembrane region" description="Helical" evidence="2">
    <location>
        <begin position="77"/>
        <end position="97"/>
    </location>
</feature>
<dbReference type="InterPro" id="IPR003675">
    <property type="entry name" value="Rce1/LyrA-like_dom"/>
</dbReference>
<gene>
    <name evidence="4" type="ORF">PNU22_04765</name>
</gene>
<comment type="similarity">
    <text evidence="1">Belongs to the UPF0177 family.</text>
</comment>
<reference evidence="4" key="1">
    <citation type="submission" date="2023-01" db="EMBL/GenBank/DDBJ databases">
        <title>Human gut microbiome strain richness.</title>
        <authorList>
            <person name="Chen-Liaw A."/>
        </authorList>
    </citation>
    <scope>NUCLEOTIDE SEQUENCE</scope>
    <source>
        <strain evidence="4">1001283st1_B9_1001283B150217_161031</strain>
    </source>
</reference>
<dbReference type="AlphaFoldDB" id="A0AB35IUC7"/>
<organism evidence="4 5">
    <name type="scientific">Streptococcus salivarius</name>
    <dbReference type="NCBI Taxonomy" id="1304"/>
    <lineage>
        <taxon>Bacteria</taxon>
        <taxon>Bacillati</taxon>
        <taxon>Bacillota</taxon>
        <taxon>Bacilli</taxon>
        <taxon>Lactobacillales</taxon>
        <taxon>Streptococcaceae</taxon>
        <taxon>Streptococcus</taxon>
    </lineage>
</organism>
<feature type="domain" description="CAAX prenyl protease 2/Lysostaphin resistance protein A-like" evidence="3">
    <location>
        <begin position="105"/>
        <end position="186"/>
    </location>
</feature>
<keyword evidence="2" id="KW-1133">Transmembrane helix</keyword>
<evidence type="ECO:0000256" key="1">
    <source>
        <dbReference type="ARBA" id="ARBA00009067"/>
    </source>
</evidence>
<comment type="caution">
    <text evidence="4">The sequence shown here is derived from an EMBL/GenBank/DDBJ whole genome shotgun (WGS) entry which is preliminary data.</text>
</comment>
<evidence type="ECO:0000313" key="4">
    <source>
        <dbReference type="EMBL" id="MDB8605792.1"/>
    </source>
</evidence>
<dbReference type="GO" id="GO:0080120">
    <property type="term" value="P:CAAX-box protein maturation"/>
    <property type="evidence" value="ECO:0007669"/>
    <property type="project" value="UniProtKB-ARBA"/>
</dbReference>
<protein>
    <submittedName>
        <fullName evidence="4">Lysostaphin resistance A-like protein</fullName>
    </submittedName>
</protein>
<dbReference type="GO" id="GO:0004175">
    <property type="term" value="F:endopeptidase activity"/>
    <property type="evidence" value="ECO:0007669"/>
    <property type="project" value="UniProtKB-ARBA"/>
</dbReference>
<evidence type="ECO:0000313" key="5">
    <source>
        <dbReference type="Proteomes" id="UP001212483"/>
    </source>
</evidence>